<dbReference type="PANTHER" id="PTHR33116:SF86">
    <property type="entry name" value="REVERSE TRANSCRIPTASE DOMAIN-CONTAINING PROTEIN"/>
    <property type="match status" value="1"/>
</dbReference>
<accession>A0AAW2XQZ5</accession>
<reference evidence="1" key="1">
    <citation type="submission" date="2020-06" db="EMBL/GenBank/DDBJ databases">
        <authorList>
            <person name="Li T."/>
            <person name="Hu X."/>
            <person name="Zhang T."/>
            <person name="Song X."/>
            <person name="Zhang H."/>
            <person name="Dai N."/>
            <person name="Sheng W."/>
            <person name="Hou X."/>
            <person name="Wei L."/>
        </authorList>
    </citation>
    <scope>NUCLEOTIDE SEQUENCE</scope>
    <source>
        <strain evidence="1">KEN1</strain>
        <tissue evidence="1">Leaf</tissue>
    </source>
</reference>
<dbReference type="EMBL" id="JACGWN010000003">
    <property type="protein sequence ID" value="KAL0456445.1"/>
    <property type="molecule type" value="Genomic_DNA"/>
</dbReference>
<comment type="caution">
    <text evidence="1">The sequence shown here is derived from an EMBL/GenBank/DDBJ whole genome shotgun (WGS) entry which is preliminary data.</text>
</comment>
<evidence type="ECO:0000313" key="1">
    <source>
        <dbReference type="EMBL" id="KAL0456445.1"/>
    </source>
</evidence>
<protein>
    <submittedName>
        <fullName evidence="1">Uncharacterized protein</fullName>
    </submittedName>
</protein>
<dbReference type="AlphaFoldDB" id="A0AAW2XQZ5"/>
<gene>
    <name evidence="1" type="ORF">Slati_0983700</name>
</gene>
<proteinExistence type="predicted"/>
<reference evidence="1" key="2">
    <citation type="journal article" date="2024" name="Plant">
        <title>Genomic evolution and insights into agronomic trait innovations of Sesamum species.</title>
        <authorList>
            <person name="Miao H."/>
            <person name="Wang L."/>
            <person name="Qu L."/>
            <person name="Liu H."/>
            <person name="Sun Y."/>
            <person name="Le M."/>
            <person name="Wang Q."/>
            <person name="Wei S."/>
            <person name="Zheng Y."/>
            <person name="Lin W."/>
            <person name="Duan Y."/>
            <person name="Cao H."/>
            <person name="Xiong S."/>
            <person name="Wang X."/>
            <person name="Wei L."/>
            <person name="Li C."/>
            <person name="Ma Q."/>
            <person name="Ju M."/>
            <person name="Zhao R."/>
            <person name="Li G."/>
            <person name="Mu C."/>
            <person name="Tian Q."/>
            <person name="Mei H."/>
            <person name="Zhang T."/>
            <person name="Gao T."/>
            <person name="Zhang H."/>
        </authorList>
    </citation>
    <scope>NUCLEOTIDE SEQUENCE</scope>
    <source>
        <strain evidence="1">KEN1</strain>
    </source>
</reference>
<sequence length="149" mass="17335">MYCQATPQSIMYIDDILEASGQWVNFHKSSMVLSTNTDALPKRSLPQLLGLRYEEHLEKYLGLPSVVDRSRKGVFAYIRDRGWQCIYGWNEKNLSQTGNAIMIKSLIQSIPTYALSLFQLPDSLLNEIQSMISSFFWDNKDKRRIHWIN</sequence>
<dbReference type="PANTHER" id="PTHR33116">
    <property type="entry name" value="REVERSE TRANSCRIPTASE ZINC-BINDING DOMAIN-CONTAINING PROTEIN-RELATED-RELATED"/>
    <property type="match status" value="1"/>
</dbReference>
<organism evidence="1">
    <name type="scientific">Sesamum latifolium</name>
    <dbReference type="NCBI Taxonomy" id="2727402"/>
    <lineage>
        <taxon>Eukaryota</taxon>
        <taxon>Viridiplantae</taxon>
        <taxon>Streptophyta</taxon>
        <taxon>Embryophyta</taxon>
        <taxon>Tracheophyta</taxon>
        <taxon>Spermatophyta</taxon>
        <taxon>Magnoliopsida</taxon>
        <taxon>eudicotyledons</taxon>
        <taxon>Gunneridae</taxon>
        <taxon>Pentapetalae</taxon>
        <taxon>asterids</taxon>
        <taxon>lamiids</taxon>
        <taxon>Lamiales</taxon>
        <taxon>Pedaliaceae</taxon>
        <taxon>Sesamum</taxon>
    </lineage>
</organism>
<name>A0AAW2XQZ5_9LAMI</name>